<dbReference type="OrthoDB" id="8748921at2"/>
<sequence>MNSAQIVTTDDILLKLCHSVSHVLSSTSASQVTHAGMVQTINRTRLKPDLGCFSIFDGGFSGLVIINFSAEAAIEIYRRYMINMGMPETELAFTHTSDDVGNVMGELMNQILGDFIGKVSKELQTSISQSQPKMLTINKELTISIDANLDNPVARRVSFRTQSNHIFYLEFAMDNTEFIASAEFEMDEEFDPDSLLEQHGSSLAEHKKKANKARKASKKVASKPAAASPKKATLAVKPDRLNNPEVKGIVADDADDLLSELGL</sequence>
<proteinExistence type="predicted"/>
<feature type="compositionally biased region" description="Basic residues" evidence="2">
    <location>
        <begin position="206"/>
        <end position="221"/>
    </location>
</feature>
<evidence type="ECO:0000256" key="2">
    <source>
        <dbReference type="SAM" id="MobiDB-lite"/>
    </source>
</evidence>
<dbReference type="HOGENOM" id="CLU_102954_0_0_6"/>
<dbReference type="InterPro" id="IPR028976">
    <property type="entry name" value="CheC-like_sf"/>
</dbReference>
<dbReference type="Pfam" id="PF11813">
    <property type="entry name" value="DUF3334"/>
    <property type="match status" value="1"/>
</dbReference>
<reference evidence="3 4" key="1">
    <citation type="submission" date="2006-03" db="EMBL/GenBank/DDBJ databases">
        <title>Complete sequence of Shewanella denitrificans OS217.</title>
        <authorList>
            <consortium name="US DOE Joint Genome Institute"/>
            <person name="Copeland A."/>
            <person name="Lucas S."/>
            <person name="Lapidus A."/>
            <person name="Barry K."/>
            <person name="Detter J.C."/>
            <person name="Glavina del Rio T."/>
            <person name="Hammon N."/>
            <person name="Israni S."/>
            <person name="Dalin E."/>
            <person name="Tice H."/>
            <person name="Pitluck S."/>
            <person name="Brettin T."/>
            <person name="Bruce D."/>
            <person name="Han C."/>
            <person name="Tapia R."/>
            <person name="Gilna P."/>
            <person name="Kiss H."/>
            <person name="Schmutz J."/>
            <person name="Larimer F."/>
            <person name="Land M."/>
            <person name="Hauser L."/>
            <person name="Kyrpides N."/>
            <person name="Lykidis A."/>
            <person name="Richardson P."/>
        </authorList>
    </citation>
    <scope>NUCLEOTIDE SEQUENCE [LARGE SCALE GENOMIC DNA]</scope>
    <source>
        <strain evidence="4">OS217 / ATCC BAA-1090 / DSM 15013</strain>
    </source>
</reference>
<keyword evidence="4" id="KW-1185">Reference proteome</keyword>
<organism evidence="3 4">
    <name type="scientific">Shewanella denitrificans (strain OS217 / ATCC BAA-1090 / DSM 15013)</name>
    <dbReference type="NCBI Taxonomy" id="318161"/>
    <lineage>
        <taxon>Bacteria</taxon>
        <taxon>Pseudomonadati</taxon>
        <taxon>Pseudomonadota</taxon>
        <taxon>Gammaproteobacteria</taxon>
        <taxon>Alteromonadales</taxon>
        <taxon>Shewanellaceae</taxon>
        <taxon>Shewanella</taxon>
    </lineage>
</organism>
<evidence type="ECO:0000256" key="1">
    <source>
        <dbReference type="ARBA" id="ARBA00022500"/>
    </source>
</evidence>
<dbReference type="InterPro" id="IPR024513">
    <property type="entry name" value="DUF3334"/>
</dbReference>
<dbReference type="RefSeq" id="WP_011496260.1">
    <property type="nucleotide sequence ID" value="NC_007954.1"/>
</dbReference>
<feature type="region of interest" description="Disordered" evidence="2">
    <location>
        <begin position="203"/>
        <end position="239"/>
    </location>
</feature>
<dbReference type="AlphaFoldDB" id="Q12N73"/>
<accession>Q12N73</accession>
<dbReference type="eggNOG" id="COG1776">
    <property type="taxonomic scope" value="Bacteria"/>
</dbReference>
<name>Q12N73_SHEDO</name>
<dbReference type="GO" id="GO:0006935">
    <property type="term" value="P:chemotaxis"/>
    <property type="evidence" value="ECO:0007669"/>
    <property type="project" value="UniProtKB-KW"/>
</dbReference>
<protein>
    <submittedName>
        <fullName evidence="3">Uncharacterized protein</fullName>
    </submittedName>
</protein>
<dbReference type="KEGG" id="sdn:Sden_1819"/>
<evidence type="ECO:0000313" key="3">
    <source>
        <dbReference type="EMBL" id="ABE55103.1"/>
    </source>
</evidence>
<keyword evidence="1" id="KW-0145">Chemotaxis</keyword>
<dbReference type="SUPFAM" id="SSF103039">
    <property type="entry name" value="CheC-like"/>
    <property type="match status" value="1"/>
</dbReference>
<dbReference type="STRING" id="318161.Sden_1819"/>
<dbReference type="EMBL" id="CP000302">
    <property type="protein sequence ID" value="ABE55103.1"/>
    <property type="molecule type" value="Genomic_DNA"/>
</dbReference>
<dbReference type="Proteomes" id="UP000001982">
    <property type="component" value="Chromosome"/>
</dbReference>
<dbReference type="Gene3D" id="3.40.1550.10">
    <property type="entry name" value="CheC-like"/>
    <property type="match status" value="1"/>
</dbReference>
<evidence type="ECO:0000313" key="4">
    <source>
        <dbReference type="Proteomes" id="UP000001982"/>
    </source>
</evidence>
<gene>
    <name evidence="3" type="ordered locus">Sden_1819</name>
</gene>
<feature type="compositionally biased region" description="Low complexity" evidence="2">
    <location>
        <begin position="222"/>
        <end position="232"/>
    </location>
</feature>